<name>A0A2P2NDS8_RHIMU</name>
<evidence type="ECO:0000313" key="1">
    <source>
        <dbReference type="EMBL" id="MBX40570.1"/>
    </source>
</evidence>
<reference evidence="1" key="1">
    <citation type="submission" date="2018-02" db="EMBL/GenBank/DDBJ databases">
        <title>Rhizophora mucronata_Transcriptome.</title>
        <authorList>
            <person name="Meera S.P."/>
            <person name="Sreeshan A."/>
            <person name="Augustine A."/>
        </authorList>
    </citation>
    <scope>NUCLEOTIDE SEQUENCE</scope>
    <source>
        <tissue evidence="1">Leaf</tissue>
    </source>
</reference>
<proteinExistence type="predicted"/>
<organism evidence="1">
    <name type="scientific">Rhizophora mucronata</name>
    <name type="common">Asiatic mangrove</name>
    <dbReference type="NCBI Taxonomy" id="61149"/>
    <lineage>
        <taxon>Eukaryota</taxon>
        <taxon>Viridiplantae</taxon>
        <taxon>Streptophyta</taxon>
        <taxon>Embryophyta</taxon>
        <taxon>Tracheophyta</taxon>
        <taxon>Spermatophyta</taxon>
        <taxon>Magnoliopsida</taxon>
        <taxon>eudicotyledons</taxon>
        <taxon>Gunneridae</taxon>
        <taxon>Pentapetalae</taxon>
        <taxon>rosids</taxon>
        <taxon>fabids</taxon>
        <taxon>Malpighiales</taxon>
        <taxon>Rhizophoraceae</taxon>
        <taxon>Rhizophora</taxon>
    </lineage>
</organism>
<protein>
    <submittedName>
        <fullName evidence="1">Uncharacterized protein</fullName>
    </submittedName>
</protein>
<accession>A0A2P2NDS8</accession>
<dbReference type="EMBL" id="GGEC01060086">
    <property type="protein sequence ID" value="MBX40570.1"/>
    <property type="molecule type" value="Transcribed_RNA"/>
</dbReference>
<sequence>MIIVISFARPLRNPCLHRPAFRLKQRSRITLQPTS</sequence>
<dbReference type="AlphaFoldDB" id="A0A2P2NDS8"/>